<reference evidence="3 4" key="1">
    <citation type="submission" date="2016-12" db="EMBL/GenBank/DDBJ databases">
        <title>Marinobacter lutaoensis whole genome sequencing.</title>
        <authorList>
            <person name="Verma A."/>
            <person name="Krishnamurthi S."/>
        </authorList>
    </citation>
    <scope>NUCLEOTIDE SEQUENCE [LARGE SCALE GENOMIC DNA]</scope>
    <source>
        <strain evidence="3 4">T5054</strain>
    </source>
</reference>
<feature type="chain" id="PRO_5012844140" description="Lipoprotein" evidence="2">
    <location>
        <begin position="19"/>
        <end position="330"/>
    </location>
</feature>
<dbReference type="OrthoDB" id="6354562at2"/>
<dbReference type="PROSITE" id="PS51257">
    <property type="entry name" value="PROKAR_LIPOPROTEIN"/>
    <property type="match status" value="1"/>
</dbReference>
<gene>
    <name evidence="3" type="ORF">BTO32_05360</name>
</gene>
<feature type="region of interest" description="Disordered" evidence="1">
    <location>
        <begin position="309"/>
        <end position="330"/>
    </location>
</feature>
<organism evidence="3 4">
    <name type="scientific">Marinobacter lutaoensis</name>
    <dbReference type="NCBI Taxonomy" id="135739"/>
    <lineage>
        <taxon>Bacteria</taxon>
        <taxon>Pseudomonadati</taxon>
        <taxon>Pseudomonadota</taxon>
        <taxon>Gammaproteobacteria</taxon>
        <taxon>Pseudomonadales</taxon>
        <taxon>Marinobacteraceae</taxon>
        <taxon>Marinobacter</taxon>
    </lineage>
</organism>
<proteinExistence type="predicted"/>
<dbReference type="RefSeq" id="WP_076723428.1">
    <property type="nucleotide sequence ID" value="NZ_MSCW01000004.1"/>
</dbReference>
<evidence type="ECO:0000313" key="3">
    <source>
        <dbReference type="EMBL" id="ONF44414.1"/>
    </source>
</evidence>
<sequence length="330" mass="35920">MRRSRLFAASTAVAAALAGGCGMEDTGSNALNPATDVDPVFSSFTLTEQTDTTLFHDLLLALEPAPYSEPEADTLAEAIRDQLALFLNLSYQPGPPLTLVSVRNPLDLMRRVIGENEIENFNEARRYISARIDEGVAGEYSNTTNDALVRFTDQGAIFEGRPITDYEWRYPIVKWVYTPDTSNRVTRVLTWVASGEFPEGSTRPSATLGTQFDPSGFQAIGYNDGARLHSEGSVVIEGEREMAFVRDYDGENTDAITIDGTAAGTAEGTAGPDFEFGGQTVDCLKVVMHYGEKRVDLYTSRDVDPDDEAYCTAQDSPTASYATADTGLRP</sequence>
<keyword evidence="4" id="KW-1185">Reference proteome</keyword>
<name>A0A1V2DUL8_9GAMM</name>
<evidence type="ECO:0000313" key="4">
    <source>
        <dbReference type="Proteomes" id="UP000189339"/>
    </source>
</evidence>
<feature type="signal peptide" evidence="2">
    <location>
        <begin position="1"/>
        <end position="18"/>
    </location>
</feature>
<dbReference type="EMBL" id="MSCW01000004">
    <property type="protein sequence ID" value="ONF44414.1"/>
    <property type="molecule type" value="Genomic_DNA"/>
</dbReference>
<evidence type="ECO:0000256" key="1">
    <source>
        <dbReference type="SAM" id="MobiDB-lite"/>
    </source>
</evidence>
<keyword evidence="2" id="KW-0732">Signal</keyword>
<dbReference type="STRING" id="135739.BTO32_05360"/>
<dbReference type="Proteomes" id="UP000189339">
    <property type="component" value="Unassembled WGS sequence"/>
</dbReference>
<protein>
    <recommendedName>
        <fullName evidence="5">Lipoprotein</fullName>
    </recommendedName>
</protein>
<accession>A0A1V2DUL8</accession>
<feature type="compositionally biased region" description="Polar residues" evidence="1">
    <location>
        <begin position="313"/>
        <end position="323"/>
    </location>
</feature>
<evidence type="ECO:0000256" key="2">
    <source>
        <dbReference type="SAM" id="SignalP"/>
    </source>
</evidence>
<evidence type="ECO:0008006" key="5">
    <source>
        <dbReference type="Google" id="ProtNLM"/>
    </source>
</evidence>
<dbReference type="AlphaFoldDB" id="A0A1V2DUL8"/>
<comment type="caution">
    <text evidence="3">The sequence shown here is derived from an EMBL/GenBank/DDBJ whole genome shotgun (WGS) entry which is preliminary data.</text>
</comment>